<dbReference type="GO" id="GO:0016787">
    <property type="term" value="F:hydrolase activity"/>
    <property type="evidence" value="ECO:0007669"/>
    <property type="project" value="InterPro"/>
</dbReference>
<dbReference type="NCBIfam" id="NF038032">
    <property type="entry name" value="CehA_McbA_metalo"/>
    <property type="match status" value="1"/>
</dbReference>
<dbReference type="OrthoDB" id="223284at2"/>
<dbReference type="InterPro" id="IPR016195">
    <property type="entry name" value="Pol/histidinol_Pase-like"/>
</dbReference>
<dbReference type="Gene3D" id="2.60.120.560">
    <property type="entry name" value="Exo-inulinase, domain 1"/>
    <property type="match status" value="1"/>
</dbReference>
<accession>A0A5B9QPV9</accession>
<feature type="domain" description="3-keto-alpha-glucoside-1,2-lyase/3-keto-2-hydroxy-glucal hydratase" evidence="1">
    <location>
        <begin position="859"/>
        <end position="1058"/>
    </location>
</feature>
<reference evidence="2 3" key="1">
    <citation type="submission" date="2019-08" db="EMBL/GenBank/DDBJ databases">
        <title>Deep-cultivation of Planctomycetes and their phenomic and genomic characterization uncovers novel biology.</title>
        <authorList>
            <person name="Wiegand S."/>
            <person name="Jogler M."/>
            <person name="Boedeker C."/>
            <person name="Pinto D."/>
            <person name="Vollmers J."/>
            <person name="Rivas-Marin E."/>
            <person name="Kohn T."/>
            <person name="Peeters S.H."/>
            <person name="Heuer A."/>
            <person name="Rast P."/>
            <person name="Oberbeckmann S."/>
            <person name="Bunk B."/>
            <person name="Jeske O."/>
            <person name="Meyerdierks A."/>
            <person name="Storesund J.E."/>
            <person name="Kallscheuer N."/>
            <person name="Luecker S."/>
            <person name="Lage O.M."/>
            <person name="Pohl T."/>
            <person name="Merkel B.J."/>
            <person name="Hornburger P."/>
            <person name="Mueller R.-W."/>
            <person name="Bruemmer F."/>
            <person name="Labrenz M."/>
            <person name="Spormann A.M."/>
            <person name="Op den Camp H."/>
            <person name="Overmann J."/>
            <person name="Amann R."/>
            <person name="Jetten M.S.M."/>
            <person name="Mascher T."/>
            <person name="Medema M.H."/>
            <person name="Devos D.P."/>
            <person name="Kaster A.-K."/>
            <person name="Ovreas L."/>
            <person name="Rohde M."/>
            <person name="Galperin M.Y."/>
            <person name="Jogler C."/>
        </authorList>
    </citation>
    <scope>NUCLEOTIDE SEQUENCE [LARGE SCALE GENOMIC DNA]</scope>
    <source>
        <strain evidence="2 3">UC8</strain>
    </source>
</reference>
<dbReference type="SUPFAM" id="SSF89550">
    <property type="entry name" value="PHP domain-like"/>
    <property type="match status" value="1"/>
</dbReference>
<evidence type="ECO:0000313" key="2">
    <source>
        <dbReference type="EMBL" id="QEG39949.1"/>
    </source>
</evidence>
<dbReference type="Pfam" id="PF06439">
    <property type="entry name" value="3keto-disac_hyd"/>
    <property type="match status" value="1"/>
</dbReference>
<name>A0A5B9QPV9_9BACT</name>
<dbReference type="Proteomes" id="UP000325286">
    <property type="component" value="Chromosome"/>
</dbReference>
<dbReference type="AlphaFoldDB" id="A0A5B9QPV9"/>
<proteinExistence type="predicted"/>
<protein>
    <recommendedName>
        <fullName evidence="1">3-keto-alpha-glucoside-1,2-lyase/3-keto-2-hydroxy-glucal hydratase domain-containing protein</fullName>
    </recommendedName>
</protein>
<dbReference type="KEGG" id="rul:UC8_19510"/>
<dbReference type="Gene3D" id="3.20.20.140">
    <property type="entry name" value="Metal-dependent hydrolases"/>
    <property type="match status" value="1"/>
</dbReference>
<evidence type="ECO:0000313" key="3">
    <source>
        <dbReference type="Proteomes" id="UP000325286"/>
    </source>
</evidence>
<dbReference type="RefSeq" id="WP_084427086.1">
    <property type="nucleotide sequence ID" value="NZ_CP042914.1"/>
</dbReference>
<keyword evidence="3" id="KW-1185">Reference proteome</keyword>
<dbReference type="InterPro" id="IPR010496">
    <property type="entry name" value="AL/BT2_dom"/>
</dbReference>
<sequence length="1061" mass="117005">MNRRLPPAVFPPARLVSALALLFAAWGLPPLSAAEVLPITPETEMAEMAGKEVDWIYGDYVLRNEHVVAVIANPLQRRNANMTVREVGASIIDLTLRAAPNDQLSAYYPAAGRYVFQDPALVETGSTAEGGAFWRCRSSKPAADGTTATVTYRLQDGDHFVTTEVVIEGPADAVAKVQPFDGLRADRTFRFTAFPRGGPHAVIAEDRFFRQAYGFVHREATPTWGKERMRSIRYPEGPAASAGRWTVQIYPATSPLDLASAIISTPQRPATLQRLKLRSSAGGVSRALLRIAPQGVQGSEQWNELYADDQGEAVVRLVGGEYEVQIQAAGYPATRLPITVDGAAGSHSLELPDPAAVQVAITDQAGQPIPCKLTIHGLDGTPDPNFGPDSGSGSVVNCVYCVRGTALRPLDPGQYEVVVSHGPEHDALFHKLTVEPGQTSQLTGQLVRSVDTHGWVSAELHSHSSPSGDNTSEQRGRVENLVCEHLEFAPCTEHNRIDSYQPHLKALGVEALMATCTGIEVTGSPLPVNHQNAFPLHHHPHTQDGGGPHTHSNPVVQIERLAMWDDGSDKVVQGNHPNIHQIYGDRDTDGVADEGFREMLGFMDVIEVHPLHPILTVPEKPAPPREMGNRIFRWMKLLNDGYRIPGVVNTDAHYNHHGSGWLRNWFKSSTDDPAKIEIAEMIHAAEHGHIVMSTGPFMEVSLAAAESPERRAIAGEDLRLNDDACRLHVRVQCPNWLDINRVQVFANGRMLKEHDYRRRTHAEMFSDEVVKFDQTLELNLASDTHVIVAAVGEGLTLGRVMGPNFGKLPPAVVSNPIFVDRDGDGFQANHDDLGIPLPQTPQRFRPDQSRLPAPVPKDAIVLFDGDVNRFVSKHGDEPNWSIENGALVSTRGEARSNHLCSQELFRDAEIHVEFMLPEEGSGNSGIYIHGHYELQILNSAGRAPGKDSQGAVYGFYPPRVDAARPPGQWQVYDIRFHAPRRDAEGQITEEGRITAWLNGRLVQDDVRVGEPRSAYHPFRYRTTDYLKTLAQQQRETSRGPLFLQDHDNAVQFRNVWIRKLD</sequence>
<evidence type="ECO:0000259" key="1">
    <source>
        <dbReference type="Pfam" id="PF06439"/>
    </source>
</evidence>
<organism evidence="2 3">
    <name type="scientific">Roseimaritima ulvae</name>
    <dbReference type="NCBI Taxonomy" id="980254"/>
    <lineage>
        <taxon>Bacteria</taxon>
        <taxon>Pseudomonadati</taxon>
        <taxon>Planctomycetota</taxon>
        <taxon>Planctomycetia</taxon>
        <taxon>Pirellulales</taxon>
        <taxon>Pirellulaceae</taxon>
        <taxon>Roseimaritima</taxon>
    </lineage>
</organism>
<dbReference type="EMBL" id="CP042914">
    <property type="protein sequence ID" value="QEG39949.1"/>
    <property type="molecule type" value="Genomic_DNA"/>
</dbReference>
<gene>
    <name evidence="2" type="ORF">UC8_19510</name>
</gene>